<keyword evidence="2" id="KW-1185">Reference proteome</keyword>
<comment type="caution">
    <text evidence="1">The sequence shown here is derived from an EMBL/GenBank/DDBJ whole genome shotgun (WGS) entry which is preliminary data.</text>
</comment>
<dbReference type="EMBL" id="PDCK01000042">
    <property type="protein sequence ID" value="PRQ37088.1"/>
    <property type="molecule type" value="Genomic_DNA"/>
</dbReference>
<name>A0A2P6QSD4_ROSCH</name>
<evidence type="ECO:0000313" key="2">
    <source>
        <dbReference type="Proteomes" id="UP000238479"/>
    </source>
</evidence>
<accession>A0A2P6QSD4</accession>
<sequence>MRKEIALKEPFTRTLQKTLNFENRHSPPLSIPTFSLSVHRDQISLTSPQGGLEMPNWYSRWTTARFLIVDADNVRNGLRGSKIHAARTGNDAIAYLNLVKHRFGTCEGATS</sequence>
<protein>
    <submittedName>
        <fullName evidence="1">Uncharacterized protein</fullName>
    </submittedName>
</protein>
<proteinExistence type="predicted"/>
<dbReference type="AlphaFoldDB" id="A0A2P6QSD4"/>
<dbReference type="Gramene" id="PRQ37088">
    <property type="protein sequence ID" value="PRQ37088"/>
    <property type="gene ID" value="RchiOBHm_Chr4g0398721"/>
</dbReference>
<organism evidence="1 2">
    <name type="scientific">Rosa chinensis</name>
    <name type="common">China rose</name>
    <dbReference type="NCBI Taxonomy" id="74649"/>
    <lineage>
        <taxon>Eukaryota</taxon>
        <taxon>Viridiplantae</taxon>
        <taxon>Streptophyta</taxon>
        <taxon>Embryophyta</taxon>
        <taxon>Tracheophyta</taxon>
        <taxon>Spermatophyta</taxon>
        <taxon>Magnoliopsida</taxon>
        <taxon>eudicotyledons</taxon>
        <taxon>Gunneridae</taxon>
        <taxon>Pentapetalae</taxon>
        <taxon>rosids</taxon>
        <taxon>fabids</taxon>
        <taxon>Rosales</taxon>
        <taxon>Rosaceae</taxon>
        <taxon>Rosoideae</taxon>
        <taxon>Rosoideae incertae sedis</taxon>
        <taxon>Rosa</taxon>
    </lineage>
</organism>
<gene>
    <name evidence="1" type="ORF">RchiOBHm_Chr4g0398721</name>
</gene>
<dbReference type="Proteomes" id="UP000238479">
    <property type="component" value="Chromosome 4"/>
</dbReference>
<reference evidence="1 2" key="1">
    <citation type="journal article" date="2018" name="Nat. Genet.">
        <title>The Rosa genome provides new insights in the design of modern roses.</title>
        <authorList>
            <person name="Bendahmane M."/>
        </authorList>
    </citation>
    <scope>NUCLEOTIDE SEQUENCE [LARGE SCALE GENOMIC DNA]</scope>
    <source>
        <strain evidence="2">cv. Old Blush</strain>
    </source>
</reference>
<evidence type="ECO:0000313" key="1">
    <source>
        <dbReference type="EMBL" id="PRQ37088.1"/>
    </source>
</evidence>